<dbReference type="EMBL" id="BMAO01006249">
    <property type="protein sequence ID" value="GFR07243.1"/>
    <property type="molecule type" value="Genomic_DNA"/>
</dbReference>
<dbReference type="OrthoDB" id="10013209at2759"/>
<comment type="caution">
    <text evidence="9">The sequence shown here is derived from an EMBL/GenBank/DDBJ whole genome shotgun (WGS) entry which is preliminary data.</text>
</comment>
<evidence type="ECO:0000313" key="10">
    <source>
        <dbReference type="Proteomes" id="UP000887116"/>
    </source>
</evidence>
<feature type="domain" description="C2H2-type" evidence="8">
    <location>
        <begin position="67"/>
        <end position="94"/>
    </location>
</feature>
<evidence type="ECO:0000313" key="9">
    <source>
        <dbReference type="EMBL" id="GFR07243.1"/>
    </source>
</evidence>
<sequence>MAEGNVYPPEEEFSYICSTCKNETEEPESNFMSVVSSESCYTCTKCGDEFETGYQRGKTKAGDMPSYICNVCGEMFPKGYLLLYHSYEHTDTWPYRCSFCSKGFPKLSRWEIHLRQRNIALLIHDSFDKDFNLKSALQPILESVSGNVTLLNAYYALPVLNGKILLNVSSSHCSTTPETEIQMELRSVWSELGSSILRLISGSSGESLERQWRNPFCPVLWFGDKIELARTWRLKMHSNNSIYDVIETVAKIDNRQKVEYNVVEGKPFVTSFGGIEDDPERGTFWFVHLKNLSSDGELMEQSKGAVNLI</sequence>
<keyword evidence="10" id="KW-1185">Reference proteome</keyword>
<accession>A0A8X6GMK6</accession>
<dbReference type="Proteomes" id="UP000887116">
    <property type="component" value="Unassembled WGS sequence"/>
</dbReference>
<dbReference type="GO" id="GO:0005634">
    <property type="term" value="C:nucleus"/>
    <property type="evidence" value="ECO:0007669"/>
    <property type="project" value="UniProtKB-SubCell"/>
</dbReference>
<comment type="subcellular location">
    <subcellularLocation>
        <location evidence="1">Nucleus</location>
    </subcellularLocation>
</comment>
<keyword evidence="2" id="KW-0479">Metal-binding</keyword>
<dbReference type="AlphaFoldDB" id="A0A8X6GMK6"/>
<keyword evidence="6" id="KW-0539">Nucleus</keyword>
<evidence type="ECO:0000256" key="2">
    <source>
        <dbReference type="ARBA" id="ARBA00022723"/>
    </source>
</evidence>
<name>A0A8X6GMK6_TRICU</name>
<dbReference type="PANTHER" id="PTHR24394">
    <property type="entry name" value="ZINC FINGER PROTEIN"/>
    <property type="match status" value="1"/>
</dbReference>
<evidence type="ECO:0000256" key="3">
    <source>
        <dbReference type="ARBA" id="ARBA00022737"/>
    </source>
</evidence>
<gene>
    <name evidence="9" type="primary">NCL1_48839</name>
    <name evidence="9" type="ORF">TNCT_487231</name>
</gene>
<dbReference type="PROSITE" id="PS50157">
    <property type="entry name" value="ZINC_FINGER_C2H2_2"/>
    <property type="match status" value="1"/>
</dbReference>
<dbReference type="GO" id="GO:0008270">
    <property type="term" value="F:zinc ion binding"/>
    <property type="evidence" value="ECO:0007669"/>
    <property type="project" value="UniProtKB-KW"/>
</dbReference>
<reference evidence="9" key="1">
    <citation type="submission" date="2020-07" db="EMBL/GenBank/DDBJ databases">
        <title>Multicomponent nature underlies the extraordinary mechanical properties of spider dragline silk.</title>
        <authorList>
            <person name="Kono N."/>
            <person name="Nakamura H."/>
            <person name="Mori M."/>
            <person name="Yoshida Y."/>
            <person name="Ohtoshi R."/>
            <person name="Malay A.D."/>
            <person name="Moran D.A.P."/>
            <person name="Tomita M."/>
            <person name="Numata K."/>
            <person name="Arakawa K."/>
        </authorList>
    </citation>
    <scope>NUCLEOTIDE SEQUENCE</scope>
</reference>
<dbReference type="Gene3D" id="3.30.160.60">
    <property type="entry name" value="Classic Zinc Finger"/>
    <property type="match status" value="1"/>
</dbReference>
<keyword evidence="3" id="KW-0677">Repeat</keyword>
<keyword evidence="4 7" id="KW-0863">Zinc-finger</keyword>
<organism evidence="9 10">
    <name type="scientific">Trichonephila clavata</name>
    <name type="common">Joro spider</name>
    <name type="synonym">Nephila clavata</name>
    <dbReference type="NCBI Taxonomy" id="2740835"/>
    <lineage>
        <taxon>Eukaryota</taxon>
        <taxon>Metazoa</taxon>
        <taxon>Ecdysozoa</taxon>
        <taxon>Arthropoda</taxon>
        <taxon>Chelicerata</taxon>
        <taxon>Arachnida</taxon>
        <taxon>Araneae</taxon>
        <taxon>Araneomorphae</taxon>
        <taxon>Entelegynae</taxon>
        <taxon>Araneoidea</taxon>
        <taxon>Nephilidae</taxon>
        <taxon>Trichonephila</taxon>
    </lineage>
</organism>
<evidence type="ECO:0000256" key="7">
    <source>
        <dbReference type="PROSITE-ProRule" id="PRU00042"/>
    </source>
</evidence>
<dbReference type="SMART" id="SM00355">
    <property type="entry name" value="ZnF_C2H2"/>
    <property type="match status" value="2"/>
</dbReference>
<dbReference type="SUPFAM" id="SSF57667">
    <property type="entry name" value="beta-beta-alpha zinc fingers"/>
    <property type="match status" value="1"/>
</dbReference>
<dbReference type="InterPro" id="IPR013087">
    <property type="entry name" value="Znf_C2H2_type"/>
</dbReference>
<evidence type="ECO:0000256" key="5">
    <source>
        <dbReference type="ARBA" id="ARBA00022833"/>
    </source>
</evidence>
<dbReference type="InterPro" id="IPR036236">
    <property type="entry name" value="Znf_C2H2_sf"/>
</dbReference>
<dbReference type="PROSITE" id="PS00028">
    <property type="entry name" value="ZINC_FINGER_C2H2_1"/>
    <property type="match status" value="1"/>
</dbReference>
<evidence type="ECO:0000256" key="6">
    <source>
        <dbReference type="ARBA" id="ARBA00023242"/>
    </source>
</evidence>
<protein>
    <submittedName>
        <fullName evidence="9">Gastric intrinsic factor</fullName>
    </submittedName>
</protein>
<evidence type="ECO:0000256" key="4">
    <source>
        <dbReference type="ARBA" id="ARBA00022771"/>
    </source>
</evidence>
<evidence type="ECO:0000259" key="8">
    <source>
        <dbReference type="PROSITE" id="PS50157"/>
    </source>
</evidence>
<evidence type="ECO:0000256" key="1">
    <source>
        <dbReference type="ARBA" id="ARBA00004123"/>
    </source>
</evidence>
<dbReference type="GO" id="GO:0000981">
    <property type="term" value="F:DNA-binding transcription factor activity, RNA polymerase II-specific"/>
    <property type="evidence" value="ECO:0007669"/>
    <property type="project" value="TreeGrafter"/>
</dbReference>
<proteinExistence type="predicted"/>
<dbReference type="PANTHER" id="PTHR24394:SF29">
    <property type="entry name" value="MYONEURIN"/>
    <property type="match status" value="1"/>
</dbReference>
<dbReference type="Gene3D" id="2.170.130.30">
    <property type="match status" value="1"/>
</dbReference>
<keyword evidence="5" id="KW-0862">Zinc</keyword>